<organism evidence="2 3">
    <name type="scientific">Mycolicibacterium sarraceniae</name>
    <dbReference type="NCBI Taxonomy" id="1534348"/>
    <lineage>
        <taxon>Bacteria</taxon>
        <taxon>Bacillati</taxon>
        <taxon>Actinomycetota</taxon>
        <taxon>Actinomycetes</taxon>
        <taxon>Mycobacteriales</taxon>
        <taxon>Mycobacteriaceae</taxon>
        <taxon>Mycolicibacterium</taxon>
    </lineage>
</organism>
<protein>
    <submittedName>
        <fullName evidence="2">Uncharacterized protein</fullName>
    </submittedName>
</protein>
<dbReference type="EMBL" id="AP022595">
    <property type="protein sequence ID" value="BBY60693.1"/>
    <property type="molecule type" value="Genomic_DNA"/>
</dbReference>
<keyword evidence="3" id="KW-1185">Reference proteome</keyword>
<gene>
    <name evidence="2" type="ORF">MSAR_38290</name>
</gene>
<evidence type="ECO:0000313" key="3">
    <source>
        <dbReference type="Proteomes" id="UP000466445"/>
    </source>
</evidence>
<sequence>MPTPDGEFDYPSSTSGTSGFGAPAPPTSAITIAASWAYRVHPGSKIWTSADVSFTASPDLRGALDNLVTTAHSLNAQQKDIDDPPARHVQPGAVLQPVHHCPGVARRFRSLRRQRLFA</sequence>
<dbReference type="KEGG" id="msar:MSAR_38290"/>
<evidence type="ECO:0000256" key="1">
    <source>
        <dbReference type="SAM" id="MobiDB-lite"/>
    </source>
</evidence>
<dbReference type="Proteomes" id="UP000466445">
    <property type="component" value="Chromosome"/>
</dbReference>
<evidence type="ECO:0000313" key="2">
    <source>
        <dbReference type="EMBL" id="BBY60693.1"/>
    </source>
</evidence>
<reference evidence="2 3" key="1">
    <citation type="journal article" date="2019" name="Emerg. Microbes Infect.">
        <title>Comprehensive subspecies identification of 175 nontuberculous mycobacteria species based on 7547 genomic profiles.</title>
        <authorList>
            <person name="Matsumoto Y."/>
            <person name="Kinjo T."/>
            <person name="Motooka D."/>
            <person name="Nabeya D."/>
            <person name="Jung N."/>
            <person name="Uechi K."/>
            <person name="Horii T."/>
            <person name="Iida T."/>
            <person name="Fujita J."/>
            <person name="Nakamura S."/>
        </authorList>
    </citation>
    <scope>NUCLEOTIDE SEQUENCE [LARGE SCALE GENOMIC DNA]</scope>
    <source>
        <strain evidence="2 3">JCM 30395</strain>
    </source>
</reference>
<dbReference type="AlphaFoldDB" id="A0A7I7SVE0"/>
<proteinExistence type="predicted"/>
<feature type="region of interest" description="Disordered" evidence="1">
    <location>
        <begin position="1"/>
        <end position="24"/>
    </location>
</feature>
<name>A0A7I7SVE0_9MYCO</name>
<accession>A0A7I7SVE0</accession>